<dbReference type="EMBL" id="NMWX01000532">
    <property type="protein sequence ID" value="OZF78266.1"/>
    <property type="molecule type" value="Genomic_DNA"/>
</dbReference>
<accession>A0A260YXX2</accession>
<dbReference type="KEGG" id="crq:GCK72_006978"/>
<sequence length="103" mass="12297">MAENQEIQRLRTELEEALNRERALRESEEHSRAHIELLRNIINRHHDISRFVEAHLNNQEQELLDTIQGANELQQQVVRLDAELVVCRQVIDHLRHQLGLRRN</sequence>
<protein>
    <submittedName>
        <fullName evidence="1">Uncharacterized protein</fullName>
    </submittedName>
</protein>
<dbReference type="Proteomes" id="UP000216624">
    <property type="component" value="Unassembled WGS sequence"/>
</dbReference>
<proteinExistence type="predicted"/>
<dbReference type="HOGENOM" id="CLU_2266223_0_0_1"/>
<name>A0A260YXX2_CAERE</name>
<feature type="non-terminal residue" evidence="1">
    <location>
        <position position="1"/>
    </location>
</feature>
<dbReference type="CTD" id="9804429"/>
<reference evidence="1" key="1">
    <citation type="submission" date="2017-08" db="EMBL/GenBank/DDBJ databases">
        <authorList>
            <person name="de Groot N.N."/>
        </authorList>
    </citation>
    <scope>NUCLEOTIDE SEQUENCE [LARGE SCALE GENOMIC DNA]</scope>
    <source>
        <strain evidence="1">PX439</strain>
    </source>
</reference>
<organism evidence="1 2">
    <name type="scientific">Caenorhabditis remanei</name>
    <name type="common">Caenorhabditis vulgaris</name>
    <dbReference type="NCBI Taxonomy" id="31234"/>
    <lineage>
        <taxon>Eukaryota</taxon>
        <taxon>Metazoa</taxon>
        <taxon>Ecdysozoa</taxon>
        <taxon>Nematoda</taxon>
        <taxon>Chromadorea</taxon>
        <taxon>Rhabditida</taxon>
        <taxon>Rhabditina</taxon>
        <taxon>Rhabditomorpha</taxon>
        <taxon>Rhabditoidea</taxon>
        <taxon>Rhabditidae</taxon>
        <taxon>Peloderinae</taxon>
        <taxon>Caenorhabditis</taxon>
    </lineage>
</organism>
<evidence type="ECO:0000313" key="2">
    <source>
        <dbReference type="Proteomes" id="UP000216624"/>
    </source>
</evidence>
<comment type="caution">
    <text evidence="1">The sequence shown here is derived from an EMBL/GenBank/DDBJ whole genome shotgun (WGS) entry which is preliminary data.</text>
</comment>
<keyword evidence="2" id="KW-1185">Reference proteome</keyword>
<evidence type="ECO:0000313" key="1">
    <source>
        <dbReference type="EMBL" id="OZF78266.1"/>
    </source>
</evidence>
<gene>
    <name evidence="1" type="ORF">FL82_18642</name>
</gene>